<feature type="domain" description="Glycoside hydrolase 35 catalytic" evidence="4">
    <location>
        <begin position="75"/>
        <end position="217"/>
    </location>
</feature>
<reference evidence="6" key="1">
    <citation type="journal article" date="2014" name="Proc. Natl. Acad. Sci. U.S.A.">
        <title>Extensive sampling of basidiomycete genomes demonstrates inadequacy of the white-rot/brown-rot paradigm for wood decay fungi.</title>
        <authorList>
            <person name="Riley R."/>
            <person name="Salamov A.A."/>
            <person name="Brown D.W."/>
            <person name="Nagy L.G."/>
            <person name="Floudas D."/>
            <person name="Held B.W."/>
            <person name="Levasseur A."/>
            <person name="Lombard V."/>
            <person name="Morin E."/>
            <person name="Otillar R."/>
            <person name="Lindquist E.A."/>
            <person name="Sun H."/>
            <person name="LaButti K.M."/>
            <person name="Schmutz J."/>
            <person name="Jabbour D."/>
            <person name="Luo H."/>
            <person name="Baker S.E."/>
            <person name="Pisabarro A.G."/>
            <person name="Walton J.D."/>
            <person name="Blanchette R.A."/>
            <person name="Henrissat B."/>
            <person name="Martin F."/>
            <person name="Cullen D."/>
            <person name="Hibbett D.S."/>
            <person name="Grigoriev I.V."/>
        </authorList>
    </citation>
    <scope>NUCLEOTIDE SEQUENCE [LARGE SCALE GENOMIC DNA]</scope>
    <source>
        <strain evidence="6">CBS 339.88</strain>
    </source>
</reference>
<dbReference type="Proteomes" id="UP000027222">
    <property type="component" value="Unassembled WGS sequence"/>
</dbReference>
<evidence type="ECO:0000313" key="5">
    <source>
        <dbReference type="EMBL" id="KDR70759.1"/>
    </source>
</evidence>
<dbReference type="GO" id="GO:0004553">
    <property type="term" value="F:hydrolase activity, hydrolyzing O-glycosyl compounds"/>
    <property type="evidence" value="ECO:0007669"/>
    <property type="project" value="InterPro"/>
</dbReference>
<evidence type="ECO:0000256" key="3">
    <source>
        <dbReference type="SAM" id="SignalP"/>
    </source>
</evidence>
<dbReference type="InterPro" id="IPR017853">
    <property type="entry name" value="GH"/>
</dbReference>
<dbReference type="STRING" id="685588.A0A067SST9"/>
<dbReference type="InterPro" id="IPR001944">
    <property type="entry name" value="Glycoside_Hdrlase_35"/>
</dbReference>
<organism evidence="5 6">
    <name type="scientific">Galerina marginata (strain CBS 339.88)</name>
    <dbReference type="NCBI Taxonomy" id="685588"/>
    <lineage>
        <taxon>Eukaryota</taxon>
        <taxon>Fungi</taxon>
        <taxon>Dikarya</taxon>
        <taxon>Basidiomycota</taxon>
        <taxon>Agaricomycotina</taxon>
        <taxon>Agaricomycetes</taxon>
        <taxon>Agaricomycetidae</taxon>
        <taxon>Agaricales</taxon>
        <taxon>Agaricineae</taxon>
        <taxon>Strophariaceae</taxon>
        <taxon>Galerina</taxon>
    </lineage>
</organism>
<dbReference type="AlphaFoldDB" id="A0A067SST9"/>
<dbReference type="EMBL" id="KL142395">
    <property type="protein sequence ID" value="KDR70759.1"/>
    <property type="molecule type" value="Genomic_DNA"/>
</dbReference>
<dbReference type="Pfam" id="PF01301">
    <property type="entry name" value="Glyco_hydro_35"/>
    <property type="match status" value="1"/>
</dbReference>
<keyword evidence="6" id="KW-1185">Reference proteome</keyword>
<feature type="signal peptide" evidence="3">
    <location>
        <begin position="1"/>
        <end position="23"/>
    </location>
</feature>
<dbReference type="GO" id="GO:0005975">
    <property type="term" value="P:carbohydrate metabolic process"/>
    <property type="evidence" value="ECO:0007669"/>
    <property type="project" value="InterPro"/>
</dbReference>
<accession>A0A067SST9</accession>
<feature type="region of interest" description="Disordered" evidence="2">
    <location>
        <begin position="34"/>
        <end position="53"/>
    </location>
</feature>
<dbReference type="SUPFAM" id="SSF51445">
    <property type="entry name" value="(Trans)glycosidases"/>
    <property type="match status" value="1"/>
</dbReference>
<evidence type="ECO:0000256" key="2">
    <source>
        <dbReference type="SAM" id="MobiDB-lite"/>
    </source>
</evidence>
<dbReference type="Gene3D" id="3.20.20.80">
    <property type="entry name" value="Glycosidases"/>
    <property type="match status" value="1"/>
</dbReference>
<sequence>MKAYPGKLWFGALLLLSVISVLARTIQASTTFSTTSPADQLNGIDSDSNPTSLPNVTPIIKPRKITPDVQWDSYSLIVRGQRVFIYSGEFHTFRLPVPSLWPDILQKVKAAGFNAISVYTHMAQINPSRGVVDFNGYRALQPLFDAAKESGLWIILRPGPYINAETSAGGISHWITTEIAGQPRSNDTDYREAWQDYIAGIIKVTAPNQISSGGPVIGKSIVL</sequence>
<dbReference type="PANTHER" id="PTHR23421">
    <property type="entry name" value="BETA-GALACTOSIDASE RELATED"/>
    <property type="match status" value="1"/>
</dbReference>
<dbReference type="OrthoDB" id="1657402at2759"/>
<keyword evidence="3" id="KW-0732">Signal</keyword>
<comment type="similarity">
    <text evidence="1">Belongs to the glycosyl hydrolase 35 family.</text>
</comment>
<dbReference type="PRINTS" id="PR00742">
    <property type="entry name" value="GLHYDRLASE35"/>
</dbReference>
<proteinExistence type="inferred from homology"/>
<name>A0A067SST9_GALM3</name>
<dbReference type="InterPro" id="IPR031330">
    <property type="entry name" value="Gly_Hdrlase_35_cat"/>
</dbReference>
<feature type="chain" id="PRO_5001646109" description="Glycoside hydrolase 35 catalytic domain-containing protein" evidence="3">
    <location>
        <begin position="24"/>
        <end position="223"/>
    </location>
</feature>
<evidence type="ECO:0000313" key="6">
    <source>
        <dbReference type="Proteomes" id="UP000027222"/>
    </source>
</evidence>
<gene>
    <name evidence="5" type="ORF">GALMADRAFT_75787</name>
</gene>
<evidence type="ECO:0000259" key="4">
    <source>
        <dbReference type="Pfam" id="PF01301"/>
    </source>
</evidence>
<protein>
    <recommendedName>
        <fullName evidence="4">Glycoside hydrolase 35 catalytic domain-containing protein</fullName>
    </recommendedName>
</protein>
<dbReference type="HOGENOM" id="CLU_1240223_0_0_1"/>
<evidence type="ECO:0000256" key="1">
    <source>
        <dbReference type="ARBA" id="ARBA00009809"/>
    </source>
</evidence>